<dbReference type="GO" id="GO:0005886">
    <property type="term" value="C:plasma membrane"/>
    <property type="evidence" value="ECO:0007669"/>
    <property type="project" value="UniProtKB-SubCell"/>
</dbReference>
<evidence type="ECO:0000256" key="2">
    <source>
        <dbReference type="ARBA" id="ARBA00022475"/>
    </source>
</evidence>
<feature type="transmembrane region" description="Helical" evidence="6">
    <location>
        <begin position="240"/>
        <end position="259"/>
    </location>
</feature>
<keyword evidence="2" id="KW-1003">Cell membrane</keyword>
<evidence type="ECO:0000313" key="14">
    <source>
        <dbReference type="Proteomes" id="UP000095003"/>
    </source>
</evidence>
<name>A0A1E3AUU3_9FIRM</name>
<feature type="transmembrane region" description="Helical" evidence="6">
    <location>
        <begin position="189"/>
        <end position="210"/>
    </location>
</feature>
<feature type="transmembrane region" description="Helical" evidence="6">
    <location>
        <begin position="271"/>
        <end position="302"/>
    </location>
</feature>
<dbReference type="Proteomes" id="UP000094869">
    <property type="component" value="Unassembled WGS sequence"/>
</dbReference>
<dbReference type="PANTHER" id="PTHR30482">
    <property type="entry name" value="HIGH-AFFINITY BRANCHED-CHAIN AMINO ACID TRANSPORT SYSTEM PERMEASE"/>
    <property type="match status" value="1"/>
</dbReference>
<evidence type="ECO:0000313" key="11">
    <source>
        <dbReference type="Proteomes" id="UP000094067"/>
    </source>
</evidence>
<dbReference type="PANTHER" id="PTHR30482:SF10">
    <property type="entry name" value="HIGH-AFFINITY BRANCHED-CHAIN AMINO ACID TRANSPORT PROTEIN BRAE"/>
    <property type="match status" value="1"/>
</dbReference>
<feature type="transmembrane region" description="Helical" evidence="6">
    <location>
        <begin position="131"/>
        <end position="153"/>
    </location>
</feature>
<evidence type="ECO:0000256" key="6">
    <source>
        <dbReference type="SAM" id="Phobius"/>
    </source>
</evidence>
<keyword evidence="4 6" id="KW-1133">Transmembrane helix</keyword>
<dbReference type="InterPro" id="IPR001851">
    <property type="entry name" value="ABC_transp_permease"/>
</dbReference>
<feature type="transmembrane region" description="Helical" evidence="6">
    <location>
        <begin position="12"/>
        <end position="32"/>
    </location>
</feature>
<keyword evidence="5 6" id="KW-0472">Membrane</keyword>
<evidence type="ECO:0000313" key="7">
    <source>
        <dbReference type="EMBL" id="ODM01957.1"/>
    </source>
</evidence>
<evidence type="ECO:0000313" key="8">
    <source>
        <dbReference type="EMBL" id="ODM12490.1"/>
    </source>
</evidence>
<feature type="transmembrane region" description="Helical" evidence="6">
    <location>
        <begin position="73"/>
        <end position="95"/>
    </location>
</feature>
<comment type="caution">
    <text evidence="8">The sequence shown here is derived from an EMBL/GenBank/DDBJ whole genome shotgun (WGS) entry which is preliminary data.</text>
</comment>
<evidence type="ECO:0000256" key="3">
    <source>
        <dbReference type="ARBA" id="ARBA00022692"/>
    </source>
</evidence>
<evidence type="ECO:0000313" key="10">
    <source>
        <dbReference type="EMBL" id="ODR61076.1"/>
    </source>
</evidence>
<evidence type="ECO:0000256" key="1">
    <source>
        <dbReference type="ARBA" id="ARBA00004651"/>
    </source>
</evidence>
<dbReference type="Proteomes" id="UP000094067">
    <property type="component" value="Unassembled WGS sequence"/>
</dbReference>
<evidence type="ECO:0000313" key="13">
    <source>
        <dbReference type="Proteomes" id="UP000094869"/>
    </source>
</evidence>
<dbReference type="Proteomes" id="UP000094271">
    <property type="component" value="Unassembled WGS sequence"/>
</dbReference>
<evidence type="ECO:0000256" key="4">
    <source>
        <dbReference type="ARBA" id="ARBA00022989"/>
    </source>
</evidence>
<comment type="subcellular location">
    <subcellularLocation>
        <location evidence="1">Cell membrane</location>
        <topology evidence="1">Multi-pass membrane protein</topology>
    </subcellularLocation>
</comment>
<feature type="transmembrane region" description="Helical" evidence="6">
    <location>
        <begin position="101"/>
        <end position="124"/>
    </location>
</feature>
<dbReference type="CDD" id="cd06581">
    <property type="entry name" value="TM_PBP1_LivM_like"/>
    <property type="match status" value="1"/>
</dbReference>
<evidence type="ECO:0000313" key="12">
    <source>
        <dbReference type="Proteomes" id="UP000094271"/>
    </source>
</evidence>
<dbReference type="PATRIC" id="fig|1432052.3.peg.209"/>
<evidence type="ECO:0000313" key="9">
    <source>
        <dbReference type="EMBL" id="ODR45418.1"/>
    </source>
</evidence>
<dbReference type="GeneID" id="93304885"/>
<reference evidence="10 13" key="2">
    <citation type="submission" date="2016-08" db="EMBL/GenBank/DDBJ databases">
        <title>Characterization of Isolates of Eisenbergiella tayi Derived from Blood Cultures, Using Whole Genome Sequencing.</title>
        <authorList>
            <person name="Bernier A.-M."/>
            <person name="Burdz T."/>
            <person name="Wiebe D."/>
            <person name="Bernard K."/>
        </authorList>
    </citation>
    <scope>NUCLEOTIDE SEQUENCE [LARGE SCALE GENOMIC DNA]</scope>
    <source>
        <strain evidence="10 13">NML120146</strain>
    </source>
</reference>
<organism evidence="8 14">
    <name type="scientific">Eisenbergiella tayi</name>
    <dbReference type="NCBI Taxonomy" id="1432052"/>
    <lineage>
        <taxon>Bacteria</taxon>
        <taxon>Bacillati</taxon>
        <taxon>Bacillota</taxon>
        <taxon>Clostridia</taxon>
        <taxon>Lachnospirales</taxon>
        <taxon>Lachnospiraceae</taxon>
        <taxon>Eisenbergiella</taxon>
    </lineage>
</organism>
<gene>
    <name evidence="8" type="ORF">BEH84_00204</name>
    <name evidence="9" type="ORF">BEI59_27150</name>
    <name evidence="7" type="ORF">BEI61_05956</name>
    <name evidence="10" type="ORF">BEI63_02990</name>
</gene>
<feature type="transmembrane region" description="Helical" evidence="6">
    <location>
        <begin position="44"/>
        <end position="66"/>
    </location>
</feature>
<dbReference type="EMBL" id="MCGH01000005">
    <property type="protein sequence ID" value="ODM01957.1"/>
    <property type="molecule type" value="Genomic_DNA"/>
</dbReference>
<keyword evidence="3 6" id="KW-0812">Transmembrane</keyword>
<feature type="transmembrane region" description="Helical" evidence="6">
    <location>
        <begin position="314"/>
        <end position="332"/>
    </location>
</feature>
<dbReference type="EMBL" id="MEHD01000008">
    <property type="protein sequence ID" value="ODR61076.1"/>
    <property type="molecule type" value="Genomic_DNA"/>
</dbReference>
<dbReference type="EMBL" id="MEHA01000027">
    <property type="protein sequence ID" value="ODR45418.1"/>
    <property type="molecule type" value="Genomic_DNA"/>
</dbReference>
<reference evidence="11 14" key="1">
    <citation type="submission" date="2016-07" db="EMBL/GenBank/DDBJ databases">
        <title>Characterization of isolates of Eisenbergiella tayi derived from blood cultures, using whole genome sequencing.</title>
        <authorList>
            <person name="Burdz T."/>
            <person name="Wiebe D."/>
            <person name="Huynh C."/>
            <person name="Bernard K."/>
        </authorList>
    </citation>
    <scope>NUCLEOTIDE SEQUENCE [LARGE SCALE GENOMIC DNA]</scope>
    <source>
        <strain evidence="7 11">NML 110608</strain>
        <strain evidence="8 14">NML 120489</strain>
    </source>
</reference>
<dbReference type="Proteomes" id="UP000095003">
    <property type="component" value="Unassembled WGS sequence"/>
</dbReference>
<sequence length="360" mass="38443">MKSIKKRMAGRRDSLISFGIVILAYIVIQIMISTGNISSSLKGQLVPICAYIVMAVSLNLTVGFLGELSLGHAGFMSVGAFTGIVVTTSLAQAIPSAPLRLAIAMIIGGIFAAVAGVIVGVPVLRLKGDYLAIVTLAFGEIIKNIINVLYIGMDGNGLHFSLLEQRFALEDGGKMIINGPMGVSGVTKISSFTSGIILILITLFLILNLVHSRTGRAVMSVRDNRIAAESIGISATRYRLLAFVISAAFAGMAGTLYAMNFSTVTANKFDFNTSILVLVFVVLGGLGNIWGSIIAAALLTVLPELLRGLNDYRMLIYAILLIVMMIFNNSGLKTRLLEKRAARRAGDPQKKTELSDKEEV</sequence>
<protein>
    <submittedName>
        <fullName evidence="9">Amino acid ABC transporter permease</fullName>
    </submittedName>
    <submittedName>
        <fullName evidence="8">Leucine/isoleucine/valine transporter permease subunit</fullName>
    </submittedName>
</protein>
<dbReference type="AlphaFoldDB" id="A0A1E3AUU3"/>
<reference evidence="9 12" key="3">
    <citation type="submission" date="2016-08" db="EMBL/GenBank/DDBJ databases">
        <authorList>
            <person name="Seilhamer J.J."/>
        </authorList>
    </citation>
    <scope>NUCLEOTIDE SEQUENCE [LARGE SCALE GENOMIC DNA]</scope>
    <source>
        <strain evidence="9 12">NML150140-1</strain>
    </source>
</reference>
<proteinExistence type="predicted"/>
<dbReference type="OrthoDB" id="9789927at2"/>
<dbReference type="Pfam" id="PF02653">
    <property type="entry name" value="BPD_transp_2"/>
    <property type="match status" value="1"/>
</dbReference>
<dbReference type="GO" id="GO:0015658">
    <property type="term" value="F:branched-chain amino acid transmembrane transporter activity"/>
    <property type="evidence" value="ECO:0007669"/>
    <property type="project" value="InterPro"/>
</dbReference>
<accession>A0A1E3AUU3</accession>
<dbReference type="RefSeq" id="WP_044972052.1">
    <property type="nucleotide sequence ID" value="NZ_DBFYTC010000098.1"/>
</dbReference>
<dbReference type="EMBL" id="MCGI01000001">
    <property type="protein sequence ID" value="ODM12490.1"/>
    <property type="molecule type" value="Genomic_DNA"/>
</dbReference>
<evidence type="ECO:0000256" key="5">
    <source>
        <dbReference type="ARBA" id="ARBA00023136"/>
    </source>
</evidence>
<keyword evidence="13" id="KW-1185">Reference proteome</keyword>
<dbReference type="InterPro" id="IPR043428">
    <property type="entry name" value="LivM-like"/>
</dbReference>